<dbReference type="PROSITE" id="PS00871">
    <property type="entry name" value="CLPAB_2"/>
    <property type="match status" value="1"/>
</dbReference>
<dbReference type="InterPro" id="IPR019489">
    <property type="entry name" value="Clp_ATPase_C"/>
</dbReference>
<dbReference type="SMART" id="SM00382">
    <property type="entry name" value="AAA"/>
    <property type="match status" value="2"/>
</dbReference>
<dbReference type="InterPro" id="IPR050130">
    <property type="entry name" value="ClpA_ClpB"/>
</dbReference>
<dbReference type="Pfam" id="PF10431">
    <property type="entry name" value="ClpB_D2-small"/>
    <property type="match status" value="1"/>
</dbReference>
<dbReference type="EMBL" id="KY416992">
    <property type="protein sequence ID" value="ARJ57694.1"/>
    <property type="molecule type" value="Genomic_DNA"/>
</dbReference>
<dbReference type="SMART" id="SM01086">
    <property type="entry name" value="ClpB_D2-small"/>
    <property type="match status" value="1"/>
</dbReference>
<dbReference type="Gene3D" id="3.40.50.300">
    <property type="entry name" value="P-loop containing nucleotide triphosphate hydrolases"/>
    <property type="match status" value="2"/>
</dbReference>
<feature type="coiled-coil region" evidence="7">
    <location>
        <begin position="538"/>
        <end position="591"/>
    </location>
</feature>
<evidence type="ECO:0000256" key="1">
    <source>
        <dbReference type="ARBA" id="ARBA00008675"/>
    </source>
</evidence>
<evidence type="ECO:0000256" key="2">
    <source>
        <dbReference type="ARBA" id="ARBA00022737"/>
    </source>
</evidence>
<dbReference type="Gene3D" id="4.10.860.10">
    <property type="entry name" value="UVR domain"/>
    <property type="match status" value="1"/>
</dbReference>
<dbReference type="Gene3D" id="1.10.1780.10">
    <property type="entry name" value="Clp, N-terminal domain"/>
    <property type="match status" value="1"/>
</dbReference>
<dbReference type="InterPro" id="IPR036628">
    <property type="entry name" value="Clp_N_dom_sf"/>
</dbReference>
<dbReference type="InterPro" id="IPR004176">
    <property type="entry name" value="Clp_R_N"/>
</dbReference>
<accession>A0A1W6BZX6</accession>
<evidence type="ECO:0000256" key="4">
    <source>
        <dbReference type="ARBA" id="ARBA00022840"/>
    </source>
</evidence>
<dbReference type="Pfam" id="PF17871">
    <property type="entry name" value="AAA_lid_9"/>
    <property type="match status" value="1"/>
</dbReference>
<keyword evidence="3" id="KW-0547">Nucleotide-binding</keyword>
<keyword evidence="10" id="KW-0614">Plasmid</keyword>
<dbReference type="GO" id="GO:0005737">
    <property type="term" value="C:cytoplasm"/>
    <property type="evidence" value="ECO:0007669"/>
    <property type="project" value="TreeGrafter"/>
</dbReference>
<dbReference type="InterPro" id="IPR028299">
    <property type="entry name" value="ClpA/B_CS2"/>
</dbReference>
<dbReference type="InterPro" id="IPR001270">
    <property type="entry name" value="ClpA/B"/>
</dbReference>
<geneLocation type="plasmid" evidence="10">
    <name>unnamed</name>
</geneLocation>
<dbReference type="CDD" id="cd00009">
    <property type="entry name" value="AAA"/>
    <property type="match status" value="1"/>
</dbReference>
<dbReference type="SUPFAM" id="SSF52540">
    <property type="entry name" value="P-loop containing nucleoside triphosphate hydrolases"/>
    <property type="match status" value="2"/>
</dbReference>
<dbReference type="GO" id="GO:0016887">
    <property type="term" value="F:ATP hydrolysis activity"/>
    <property type="evidence" value="ECO:0007669"/>
    <property type="project" value="InterPro"/>
</dbReference>
<dbReference type="GO" id="GO:0005524">
    <property type="term" value="F:ATP binding"/>
    <property type="evidence" value="ECO:0007669"/>
    <property type="project" value="UniProtKB-KW"/>
</dbReference>
<dbReference type="Pfam" id="PF07724">
    <property type="entry name" value="AAA_2"/>
    <property type="match status" value="1"/>
</dbReference>
<evidence type="ECO:0000256" key="5">
    <source>
        <dbReference type="ARBA" id="ARBA00023186"/>
    </source>
</evidence>
<dbReference type="InterPro" id="IPR027417">
    <property type="entry name" value="P-loop_NTPase"/>
</dbReference>
<evidence type="ECO:0000256" key="6">
    <source>
        <dbReference type="PROSITE-ProRule" id="PRU01251"/>
    </source>
</evidence>
<feature type="domain" description="Clp R" evidence="9">
    <location>
        <begin position="129"/>
        <end position="269"/>
    </location>
</feature>
<name>A0A1W6BZX6_ECOLX</name>
<keyword evidence="5" id="KW-0143">Chaperone</keyword>
<dbReference type="PANTHER" id="PTHR11638">
    <property type="entry name" value="ATP-DEPENDENT CLP PROTEASE"/>
    <property type="match status" value="1"/>
</dbReference>
<dbReference type="PROSITE" id="PS51903">
    <property type="entry name" value="CLP_R"/>
    <property type="match status" value="1"/>
</dbReference>
<dbReference type="Pfam" id="PF00004">
    <property type="entry name" value="AAA"/>
    <property type="match status" value="1"/>
</dbReference>
<dbReference type="InterPro" id="IPR003593">
    <property type="entry name" value="AAA+_ATPase"/>
</dbReference>
<keyword evidence="4" id="KW-0067">ATP-binding</keyword>
<dbReference type="NCBIfam" id="NF033606">
    <property type="entry name" value="heat_AAA_ClpK"/>
    <property type="match status" value="1"/>
</dbReference>
<proteinExistence type="inferred from homology"/>
<organism evidence="10">
    <name type="scientific">Escherichia coli</name>
    <dbReference type="NCBI Taxonomy" id="562"/>
    <lineage>
        <taxon>Bacteria</taxon>
        <taxon>Pseudomonadati</taxon>
        <taxon>Pseudomonadota</taxon>
        <taxon>Gammaproteobacteria</taxon>
        <taxon>Enterobacterales</taxon>
        <taxon>Enterobacteriaceae</taxon>
        <taxon>Escherichia</taxon>
    </lineage>
</organism>
<dbReference type="SUPFAM" id="SSF81923">
    <property type="entry name" value="Double Clp-N motif"/>
    <property type="match status" value="1"/>
</dbReference>
<dbReference type="PANTHER" id="PTHR11638:SF145">
    <property type="entry name" value="CLPA_B PROTEASE ATP BINDING SUBUNIT-RELATED"/>
    <property type="match status" value="1"/>
</dbReference>
<feature type="region of interest" description="Disordered" evidence="8">
    <location>
        <begin position="109"/>
        <end position="128"/>
    </location>
</feature>
<keyword evidence="7" id="KW-0175">Coiled coil</keyword>
<evidence type="ECO:0000256" key="7">
    <source>
        <dbReference type="SAM" id="Coils"/>
    </source>
</evidence>
<dbReference type="GO" id="GO:0034605">
    <property type="term" value="P:cellular response to heat"/>
    <property type="evidence" value="ECO:0007669"/>
    <property type="project" value="TreeGrafter"/>
</dbReference>
<feature type="compositionally biased region" description="Basic and acidic residues" evidence="8">
    <location>
        <begin position="921"/>
        <end position="944"/>
    </location>
</feature>
<feature type="region of interest" description="Disordered" evidence="8">
    <location>
        <begin position="921"/>
        <end position="973"/>
    </location>
</feature>
<reference evidence="10" key="1">
    <citation type="journal article" date="2017" name="Front. Microbiol.">
        <title>Turn Up the Heat-Food and Clinical Escherichia coli Isolates Feature Two Transferrable Loci of Heat Resistance.</title>
        <authorList>
            <person name="Boll E.J."/>
            <person name="Marti R."/>
            <person name="Hasman H."/>
            <person name="Overballe-Petersen S."/>
            <person name="Stegger M."/>
            <person name="Ng K."/>
            <person name="Knochel S."/>
            <person name="Krogfelt K.A."/>
            <person name="Hummerjohann J."/>
            <person name="Struve C."/>
        </authorList>
    </citation>
    <scope>NUCLEOTIDE SEQUENCE</scope>
    <source>
        <strain evidence="10">FAM21805</strain>
        <plasmid evidence="10">unnamed</plasmid>
    </source>
</reference>
<dbReference type="PRINTS" id="PR00300">
    <property type="entry name" value="CLPPROTEASEA"/>
</dbReference>
<dbReference type="Pfam" id="PF02861">
    <property type="entry name" value="Clp_N"/>
    <property type="match status" value="1"/>
</dbReference>
<evidence type="ECO:0000313" key="10">
    <source>
        <dbReference type="EMBL" id="ARJ57694.1"/>
    </source>
</evidence>
<feature type="compositionally biased region" description="Basic residues" evidence="8">
    <location>
        <begin position="958"/>
        <end position="967"/>
    </location>
</feature>
<feature type="compositionally biased region" description="Low complexity" evidence="8">
    <location>
        <begin position="113"/>
        <end position="128"/>
    </location>
</feature>
<evidence type="ECO:0000256" key="3">
    <source>
        <dbReference type="ARBA" id="ARBA00022741"/>
    </source>
</evidence>
<comment type="similarity">
    <text evidence="1">Belongs to the ClpA/ClpB family.</text>
</comment>
<dbReference type="CDD" id="cd19499">
    <property type="entry name" value="RecA-like_ClpB_Hsp104-like"/>
    <property type="match status" value="1"/>
</dbReference>
<dbReference type="FunFam" id="3.40.50.300:FF:000010">
    <property type="entry name" value="Chaperone clpB 1, putative"/>
    <property type="match status" value="1"/>
</dbReference>
<keyword evidence="2 6" id="KW-0677">Repeat</keyword>
<dbReference type="AlphaFoldDB" id="A0A1W6BZX6"/>
<evidence type="ECO:0000259" key="9">
    <source>
        <dbReference type="PROSITE" id="PS51903"/>
    </source>
</evidence>
<dbReference type="InterPro" id="IPR041546">
    <property type="entry name" value="ClpA/ClpB_AAA_lid"/>
</dbReference>
<dbReference type="FunFam" id="3.40.50.300:FF:000025">
    <property type="entry name" value="ATP-dependent Clp protease subunit"/>
    <property type="match status" value="1"/>
</dbReference>
<evidence type="ECO:0000256" key="8">
    <source>
        <dbReference type="SAM" id="MobiDB-lite"/>
    </source>
</evidence>
<dbReference type="Gene3D" id="1.10.8.60">
    <property type="match status" value="2"/>
</dbReference>
<protein>
    <submittedName>
        <fullName evidence="10">ClpK2</fullName>
    </submittedName>
</protein>
<dbReference type="InterPro" id="IPR003959">
    <property type="entry name" value="ATPase_AAA_core"/>
</dbReference>
<sequence>MARRRDLRRLVKSVLSRSMSMARKQCQVCGQPATVRVEANLNGRHSTMLLCDDHYRQLARQQKRTVSPLEALFGSRSGLFEDFLGSDFFRIGDDSPSMAADTDEVVDASFGEPAPAGTGTARRRGSGLASRISEQSEALLQEAARHAAEFGRAEVDTEHLLLALSDSDVVKTILGQFKIKVDDLKRQIESEAKRGEKPFEGEVGVSPRVKDALSRAFVASNELGHSYVGPEHFLIGLAEEGEGLAANLLRRYGLTPQALRQQVSKVVGKGAEDGRAETPTNTPELDKYSRDLTKMAREGKLDPVIGRAQEIETTIEVLARRKKNNPVLIGEPGVGKTAIVEGLAQRMVAGEVPETLRDKRLVELNINAMVAGAKYRGEFEERVQKVLKEVTEHQGEMILFIDEVHTIVGAGQGGGEGGLDVANVFKPMMARGELNLIGATTLNEYQKYIEKDAALERRFQPVMVPEPTVAQTMMILRGLRDTFEAHHKVSITEDAIIAAAELSDRYITARFLPDKAIDLLDQAAARVKLSATARPVAVQELESELHQLRREQDYMASRKQYDKAAELGKRIEAKETELKQLVEEWERERASGSAEVKAEHVAQIVSRLTGIPVNELTVEEREKLLHLEQRLHERLVGQDEAVRAVADAVRLSRAGLREGDKPVATFLFLGPTGVGKTELAKALAESIYGDEGALLRIDMSEYGERHAVARLVGAPPGYVGYDEGGQLTEKVRRKPYSVLLLDEIEKAHPDVYNILLQVFDDGRLTDGKGRVVDFTNTIIIATSNLGSDIIQRRLKAGGAAGEEYEKTKSEVMDVLRGHFRPEFINRIDEIIVFHALGKEEIRHIVGLQLDRVARNAASQGVTLTFDQTLIDHFAEEGYKPEFGARELKRLIRSELETALAREMLGGGIGKGDHANARWDDKAERVVFERQEPPAKSAEPEKPDAADVAEAPPGDASKPARKPARKKKSADGES</sequence>